<evidence type="ECO:0000256" key="6">
    <source>
        <dbReference type="ARBA" id="ARBA00022741"/>
    </source>
</evidence>
<protein>
    <recommendedName>
        <fullName evidence="4">GTP diphosphokinase</fullName>
        <ecNumber evidence="4">2.7.6.5</ecNumber>
    </recommendedName>
</protein>
<evidence type="ECO:0000256" key="3">
    <source>
        <dbReference type="ARBA" id="ARBA00011881"/>
    </source>
</evidence>
<evidence type="ECO:0000256" key="7">
    <source>
        <dbReference type="ARBA" id="ARBA00022777"/>
    </source>
</evidence>
<evidence type="ECO:0000256" key="1">
    <source>
        <dbReference type="ARBA" id="ARBA00004976"/>
    </source>
</evidence>
<keyword evidence="5" id="KW-0808">Transferase</keyword>
<reference evidence="13" key="2">
    <citation type="submission" date="2016-07" db="EMBL/GenBank/DDBJ databases">
        <authorList>
            <person name="See-Too W.S."/>
        </authorList>
    </citation>
    <scope>NUCLEOTIDE SEQUENCE [LARGE SCALE GENOMIC DNA]</scope>
    <source>
        <strain evidence="13">DSM 14505</strain>
    </source>
</reference>
<dbReference type="PANTHER" id="PTHR47837">
    <property type="entry name" value="GTP PYROPHOSPHOKINASE YJBM"/>
    <property type="match status" value="1"/>
</dbReference>
<dbReference type="CDD" id="cd05399">
    <property type="entry name" value="NT_Rel-Spo_like"/>
    <property type="match status" value="1"/>
</dbReference>
<dbReference type="Pfam" id="PF04607">
    <property type="entry name" value="RelA_SpoT"/>
    <property type="match status" value="1"/>
</dbReference>
<evidence type="ECO:0000259" key="9">
    <source>
        <dbReference type="SMART" id="SM00954"/>
    </source>
</evidence>
<keyword evidence="6" id="KW-0547">Nucleotide-binding</keyword>
<dbReference type="Proteomes" id="UP000092661">
    <property type="component" value="Chromosome"/>
</dbReference>
<dbReference type="FunFam" id="3.30.460.10:FF:000012">
    <property type="entry name" value="GTP pyrophosphokinase YjbM"/>
    <property type="match status" value="1"/>
</dbReference>
<keyword evidence="8" id="KW-0067">ATP-binding</keyword>
<dbReference type="OrthoDB" id="9789634at2"/>
<dbReference type="GO" id="GO:0016301">
    <property type="term" value="F:kinase activity"/>
    <property type="evidence" value="ECO:0007669"/>
    <property type="project" value="UniProtKB-KW"/>
</dbReference>
<evidence type="ECO:0000313" key="11">
    <source>
        <dbReference type="EMBL" id="EIM06871.1"/>
    </source>
</evidence>
<comment type="pathway">
    <text evidence="1">Purine metabolism; ppGpp biosynthesis; ppGpp from GTP: step 1/2.</text>
</comment>
<dbReference type="Gene3D" id="3.30.460.10">
    <property type="entry name" value="Beta Polymerase, domain 2"/>
    <property type="match status" value="1"/>
</dbReference>
<reference evidence="10" key="3">
    <citation type="submission" date="2016-10" db="EMBL/GenBank/DDBJ databases">
        <authorList>
            <person name="See-Too W.S."/>
        </authorList>
    </citation>
    <scope>NUCLEOTIDE SEQUENCE</scope>
    <source>
        <strain evidence="10">DSM 14505</strain>
    </source>
</reference>
<sequence length="225" mass="26323">MGQWNRFLAPYKQAVDELKIKFKGMRSQFENDNTNSPIEFVTGRVKPLASIYDKTLEKGIPFEPSKELAHQLQDIAGIRMMCQFVGDIETVIGLLRQRKDLRIVEEKDYISHEKQSGYRSYHVIVEYPVQTINGERLILAEIQIRTLAMNFWASIEHSLNYKYKGVFPEEIKNRLQRAAEAAFQLDEEMSQIRDEIQEAQAYFTEFKESPGTHFRNDREGGRPER</sequence>
<dbReference type="eggNOG" id="COG2357">
    <property type="taxonomic scope" value="Bacteria"/>
</dbReference>
<evidence type="ECO:0000313" key="12">
    <source>
        <dbReference type="Proteomes" id="UP000004725"/>
    </source>
</evidence>
<dbReference type="RefSeq" id="WP_006829721.1">
    <property type="nucleotide sequence ID" value="NZ_AJYB01000025.1"/>
</dbReference>
<dbReference type="EC" id="2.7.6.5" evidence="4"/>
<comment type="subunit">
    <text evidence="3">Homotetramer.</text>
</comment>
<keyword evidence="13" id="KW-1185">Reference proteome</keyword>
<evidence type="ECO:0000256" key="5">
    <source>
        <dbReference type="ARBA" id="ARBA00022679"/>
    </source>
</evidence>
<dbReference type="GO" id="GO:0005524">
    <property type="term" value="F:ATP binding"/>
    <property type="evidence" value="ECO:0007669"/>
    <property type="project" value="UniProtKB-KW"/>
</dbReference>
<dbReference type="InterPro" id="IPR007685">
    <property type="entry name" value="RelA_SpoT"/>
</dbReference>
<dbReference type="SMART" id="SM00954">
    <property type="entry name" value="RelA_SpoT"/>
    <property type="match status" value="1"/>
</dbReference>
<evidence type="ECO:0000256" key="8">
    <source>
        <dbReference type="ARBA" id="ARBA00022840"/>
    </source>
</evidence>
<dbReference type="PANTHER" id="PTHR47837:SF1">
    <property type="entry name" value="GTP PYROPHOSPHOKINASE YJBM"/>
    <property type="match status" value="1"/>
</dbReference>
<dbReference type="GO" id="GO:0008728">
    <property type="term" value="F:GTP diphosphokinase activity"/>
    <property type="evidence" value="ECO:0007669"/>
    <property type="project" value="UniProtKB-EC"/>
</dbReference>
<evidence type="ECO:0000313" key="13">
    <source>
        <dbReference type="Proteomes" id="UP000092661"/>
    </source>
</evidence>
<feature type="domain" description="RelA/SpoT" evidence="9">
    <location>
        <begin position="43"/>
        <end position="167"/>
    </location>
</feature>
<organism evidence="11 12">
    <name type="scientific">Planococcus antarcticus DSM 14505</name>
    <dbReference type="NCBI Taxonomy" id="1185653"/>
    <lineage>
        <taxon>Bacteria</taxon>
        <taxon>Bacillati</taxon>
        <taxon>Bacillota</taxon>
        <taxon>Bacilli</taxon>
        <taxon>Bacillales</taxon>
        <taxon>Caryophanaceae</taxon>
        <taxon>Planococcus</taxon>
    </lineage>
</organism>
<dbReference type="GO" id="GO:0015970">
    <property type="term" value="P:guanosine tetraphosphate biosynthetic process"/>
    <property type="evidence" value="ECO:0007669"/>
    <property type="project" value="UniProtKB-UniPathway"/>
</dbReference>
<dbReference type="EMBL" id="CP016534">
    <property type="protein sequence ID" value="ANU10357.1"/>
    <property type="molecule type" value="Genomic_DNA"/>
</dbReference>
<proteinExistence type="inferred from homology"/>
<gene>
    <name evidence="11" type="ORF">A1A1_08649</name>
    <name evidence="10" type="ORF">BBH88_08595</name>
</gene>
<dbReference type="Proteomes" id="UP000004725">
    <property type="component" value="Unassembled WGS sequence"/>
</dbReference>
<accession>A0A1C7DG24</accession>
<dbReference type="AlphaFoldDB" id="A0A1C7DG24"/>
<dbReference type="EMBL" id="AJYB01000025">
    <property type="protein sequence ID" value="EIM06871.1"/>
    <property type="molecule type" value="Genomic_DNA"/>
</dbReference>
<dbReference type="InterPro" id="IPR052366">
    <property type="entry name" value="GTP_Pyrophosphokinase"/>
</dbReference>
<evidence type="ECO:0000256" key="2">
    <source>
        <dbReference type="ARBA" id="ARBA00007476"/>
    </source>
</evidence>
<dbReference type="KEGG" id="pana:BBH88_08595"/>
<dbReference type="FunFam" id="1.10.287.860:FF:000001">
    <property type="entry name" value="GTP pyrophosphokinase YjbM"/>
    <property type="match status" value="1"/>
</dbReference>
<dbReference type="InterPro" id="IPR043519">
    <property type="entry name" value="NT_sf"/>
</dbReference>
<dbReference type="Gene3D" id="1.10.287.860">
    <property type="entry name" value="Nucleotidyltransferase"/>
    <property type="match status" value="1"/>
</dbReference>
<dbReference type="SUPFAM" id="SSF81301">
    <property type="entry name" value="Nucleotidyltransferase"/>
    <property type="match status" value="1"/>
</dbReference>
<evidence type="ECO:0000313" key="10">
    <source>
        <dbReference type="EMBL" id="ANU10357.1"/>
    </source>
</evidence>
<reference evidence="11 12" key="1">
    <citation type="journal article" date="2012" name="J. Bacteriol.">
        <title>Genome Sequence of the Antarctic Psychrophile Bacterium Planococcus antarcticus DSM 14505.</title>
        <authorList>
            <person name="Margolles A."/>
            <person name="Gueimonde M."/>
            <person name="Sanchez B."/>
        </authorList>
    </citation>
    <scope>NUCLEOTIDE SEQUENCE [LARGE SCALE GENOMIC DNA]</scope>
    <source>
        <strain evidence="11 12">DSM 14505</strain>
    </source>
</reference>
<comment type="similarity">
    <text evidence="2">Belongs to the RelA/SpoT family.</text>
</comment>
<name>A0A1C7DG24_9BACL</name>
<keyword evidence="7" id="KW-0418">Kinase</keyword>
<evidence type="ECO:0000256" key="4">
    <source>
        <dbReference type="ARBA" id="ARBA00013251"/>
    </source>
</evidence>